<dbReference type="SMART" id="SM00382">
    <property type="entry name" value="AAA"/>
    <property type="match status" value="1"/>
</dbReference>
<sequence>MPGIDHTLGPLVEAAAANEESKQLGELALNQENPFFSLRDPLTRSHLRWMAQKEILGQDMCLIGDQGPAMRWLVQLYSFLTRREICTVNLNRDVTESDLKQRREIRNKTLVYEDQGAVTAAKRGQLLVLEGLEKVERNVLPVINNLLENREMHLDNGQILIHPARYDSLLRDIVGEKTTAAAQSGVEVDMNQLVEDGKKQLELMGLLRVSEKFKVIGITVPVPPYEGNPLDPPLRSRFQCLYVRTPLPALPSTSSLTLGSITTTVPKPTGGAKEMEARMNTVSKLRMSIEAVNSSTGDFRNSTTEAGEEAAESGGGGSSTPLQNVGNYELSRIARQLITFPDVAPGEVLYRGFPWHLYSRQMMNTDDQRRRFSEYAKILGKCQLSPPLLLAEEASKPSSASHSRSSSLSGVSRQASDALKAVMGGAPTSESIRSYLLSGQLVGGRTKVTTGMEQSCNYFRRFKNIRVATALSTCDDKVERTIVVADAEVGTATRGENGKDFFTLPVYMGSAAPALYGNGEVEIGSVCPSADSIFTTAHYHVLQTMLQCHATRQHMALIGPTGCGKTALVREFTKLLGYEKETTHLYADMTNKDFFQRRTTDAKTGNTTWENAALVEAAIHGKLVVLDGIDKLSFGMLASLQQLLVDQNANLFDGTVLKPAKEYEILKEKLEMSDAEMREKKIFPIHPAFRVIATARPPGEGVGGSQGKPFTISQDVTTLFSVITMPDASETTLEPVLLQVAERELQLIQEEGLPVPKSANTSKIIHSLLSLRTELESIRATDPKVPQLTFRQLLHLAKGAVRYPSGVSSSISSALLLPLMSGVSAAQVTHALESCGFSVAKKMQEESLVKSDAPGKAVAVYKVGDYPVLQVHRAYTTIGAGFGSVCHWILPQQGARDDHCLAWQAVRYEKQHSFDW</sequence>
<dbReference type="AlphaFoldDB" id="A0A7G2CB55"/>
<dbReference type="Proteomes" id="UP000515908">
    <property type="component" value="Chromosome 08"/>
</dbReference>
<dbReference type="VEuPathDB" id="TriTrypDB:ADEAN_000456800"/>
<dbReference type="InterPro" id="IPR003593">
    <property type="entry name" value="AAA+_ATPase"/>
</dbReference>
<feature type="region of interest" description="Disordered" evidence="1">
    <location>
        <begin position="293"/>
        <end position="323"/>
    </location>
</feature>
<dbReference type="InterPro" id="IPR039891">
    <property type="entry name" value="VWA8"/>
</dbReference>
<dbReference type="EMBL" id="LR877152">
    <property type="protein sequence ID" value="CAD2217090.1"/>
    <property type="molecule type" value="Genomic_DNA"/>
</dbReference>
<reference evidence="3 4" key="1">
    <citation type="submission" date="2020-08" db="EMBL/GenBank/DDBJ databases">
        <authorList>
            <person name="Newling K."/>
            <person name="Davey J."/>
            <person name="Forrester S."/>
        </authorList>
    </citation>
    <scope>NUCLEOTIDE SEQUENCE [LARGE SCALE GENOMIC DNA]</scope>
    <source>
        <strain evidence="4">Crithidia deanei Carvalho (ATCC PRA-265)</strain>
    </source>
</reference>
<evidence type="ECO:0000313" key="3">
    <source>
        <dbReference type="EMBL" id="CAD2217090.1"/>
    </source>
</evidence>
<dbReference type="GO" id="GO:0016887">
    <property type="term" value="F:ATP hydrolysis activity"/>
    <property type="evidence" value="ECO:0007669"/>
    <property type="project" value="InterPro"/>
</dbReference>
<dbReference type="GO" id="GO:0005524">
    <property type="term" value="F:ATP binding"/>
    <property type="evidence" value="ECO:0007669"/>
    <property type="project" value="InterPro"/>
</dbReference>
<dbReference type="InterPro" id="IPR011704">
    <property type="entry name" value="ATPase_dyneun-rel_AAA"/>
</dbReference>
<dbReference type="PANTHER" id="PTHR21610:SF9">
    <property type="entry name" value="VON WILLEBRAND FACTOR A DOMAIN-CONTAINING PROTEIN 8"/>
    <property type="match status" value="1"/>
</dbReference>
<evidence type="ECO:0000259" key="2">
    <source>
        <dbReference type="SMART" id="SM00382"/>
    </source>
</evidence>
<dbReference type="Pfam" id="PF07728">
    <property type="entry name" value="AAA_5"/>
    <property type="match status" value="2"/>
</dbReference>
<gene>
    <name evidence="3" type="ORF">ADEAN_000456800</name>
</gene>
<dbReference type="PANTHER" id="PTHR21610">
    <property type="entry name" value="VON WILLEBRAND FACTOR A DOMAIN-CONTAINING PROTEIN 8"/>
    <property type="match status" value="1"/>
</dbReference>
<organism evidence="3 4">
    <name type="scientific">Angomonas deanei</name>
    <dbReference type="NCBI Taxonomy" id="59799"/>
    <lineage>
        <taxon>Eukaryota</taxon>
        <taxon>Discoba</taxon>
        <taxon>Euglenozoa</taxon>
        <taxon>Kinetoplastea</taxon>
        <taxon>Metakinetoplastina</taxon>
        <taxon>Trypanosomatida</taxon>
        <taxon>Trypanosomatidae</taxon>
        <taxon>Strigomonadinae</taxon>
        <taxon>Angomonas</taxon>
    </lineage>
</organism>
<evidence type="ECO:0000313" key="4">
    <source>
        <dbReference type="Proteomes" id="UP000515908"/>
    </source>
</evidence>
<dbReference type="GO" id="GO:0005737">
    <property type="term" value="C:cytoplasm"/>
    <property type="evidence" value="ECO:0007669"/>
    <property type="project" value="TreeGrafter"/>
</dbReference>
<dbReference type="CDD" id="cd00009">
    <property type="entry name" value="AAA"/>
    <property type="match status" value="1"/>
</dbReference>
<evidence type="ECO:0000256" key="1">
    <source>
        <dbReference type="SAM" id="MobiDB-lite"/>
    </source>
</evidence>
<feature type="domain" description="AAA+ ATPase" evidence="2">
    <location>
        <begin position="551"/>
        <end position="730"/>
    </location>
</feature>
<protein>
    <submittedName>
        <fullName evidence="3">AAA domain (Dynein-related subfamily), putative</fullName>
    </submittedName>
</protein>
<dbReference type="Gene3D" id="3.40.50.300">
    <property type="entry name" value="P-loop containing nucleotide triphosphate hydrolases"/>
    <property type="match status" value="2"/>
</dbReference>
<dbReference type="SUPFAM" id="SSF52540">
    <property type="entry name" value="P-loop containing nucleoside triphosphate hydrolases"/>
    <property type="match status" value="2"/>
</dbReference>
<name>A0A7G2CB55_9TRYP</name>
<accession>A0A7G2CB55</accession>
<proteinExistence type="predicted"/>
<dbReference type="InterPro" id="IPR027417">
    <property type="entry name" value="P-loop_NTPase"/>
</dbReference>
<keyword evidence="4" id="KW-1185">Reference proteome</keyword>